<dbReference type="InterPro" id="IPR012338">
    <property type="entry name" value="Beta-lactam/transpept-like"/>
</dbReference>
<proteinExistence type="predicted"/>
<keyword evidence="2" id="KW-0378">Hydrolase</keyword>
<protein>
    <submittedName>
        <fullName evidence="2">Serine hydrolase</fullName>
    </submittedName>
</protein>
<dbReference type="PANTHER" id="PTHR43283:SF7">
    <property type="entry name" value="BETA-LACTAMASE-RELATED DOMAIN-CONTAINING PROTEIN"/>
    <property type="match status" value="1"/>
</dbReference>
<organism evidence="2 3">
    <name type="scientific">Dyella jejuensis</name>
    <dbReference type="NCBI Taxonomy" id="1432009"/>
    <lineage>
        <taxon>Bacteria</taxon>
        <taxon>Pseudomonadati</taxon>
        <taxon>Pseudomonadota</taxon>
        <taxon>Gammaproteobacteria</taxon>
        <taxon>Lysobacterales</taxon>
        <taxon>Rhodanobacteraceae</taxon>
        <taxon>Dyella</taxon>
    </lineage>
</organism>
<dbReference type="EMBL" id="JADIKJ010000001">
    <property type="protein sequence ID" value="MFK2898935.1"/>
    <property type="molecule type" value="Genomic_DNA"/>
</dbReference>
<reference evidence="2 3" key="1">
    <citation type="submission" date="2020-10" db="EMBL/GenBank/DDBJ databases">
        <title>Phylogeny of dyella-like bacteria.</title>
        <authorList>
            <person name="Fu J."/>
        </authorList>
    </citation>
    <scope>NUCLEOTIDE SEQUENCE [LARGE SCALE GENOMIC DNA]</scope>
    <source>
        <strain evidence="2 3">JP1</strain>
    </source>
</reference>
<name>A0ABW8JD09_9GAMM</name>
<dbReference type="Proteomes" id="UP001620461">
    <property type="component" value="Unassembled WGS sequence"/>
</dbReference>
<sequence>MAKRIGRWAGMVVLVALVSALAIYRPDRAGRVGAGMAAHNLCSAVFVAGLDPDATLKQLVQPIIGAPLGQFVHYRVDRAERSVETSFLGIFHARADFTPGYGCRLAYAHTPPAPPPRPLLPAPVLDGFAPAAAVISRDPAINAALNQVFDEHAGQPIKDVKAVVVVKNGRVIAERYAQGFGVDTPLLSYSAAKSFTNALLSILVRQGRLRVDQPVGASEWSGPGDPRARITIEDLLRMRSGLSVEEADNGFSPVARMEYLSDDMAGYAAKFPLGHPVGKEWDYTSGNTLILDRLLGQTVGGGAAGMRSFAERELLKPARLSGLTMEFDGSGVFFGSSYVYAPARSYARFGELYRNDGIAPDGQRILPEGWVEWSRRATLGTGYGAGFWTNDGPSESAAWRVAHGFPKDGFYASGFLGQRIYVIPSEKLVVVRFGYSRPPDFGMEDDMALIAAVIRATRPGADATVAQR</sequence>
<dbReference type="Pfam" id="PF00144">
    <property type="entry name" value="Beta-lactamase"/>
    <property type="match status" value="1"/>
</dbReference>
<gene>
    <name evidence="2" type="ORF">ISP15_01115</name>
</gene>
<evidence type="ECO:0000313" key="2">
    <source>
        <dbReference type="EMBL" id="MFK2898935.1"/>
    </source>
</evidence>
<dbReference type="SUPFAM" id="SSF56601">
    <property type="entry name" value="beta-lactamase/transpeptidase-like"/>
    <property type="match status" value="1"/>
</dbReference>
<evidence type="ECO:0000313" key="3">
    <source>
        <dbReference type="Proteomes" id="UP001620461"/>
    </source>
</evidence>
<comment type="caution">
    <text evidence="2">The sequence shown here is derived from an EMBL/GenBank/DDBJ whole genome shotgun (WGS) entry which is preliminary data.</text>
</comment>
<dbReference type="InterPro" id="IPR050789">
    <property type="entry name" value="Diverse_Enzym_Activities"/>
</dbReference>
<keyword evidence="3" id="KW-1185">Reference proteome</keyword>
<feature type="domain" description="Beta-lactamase-related" evidence="1">
    <location>
        <begin position="162"/>
        <end position="446"/>
    </location>
</feature>
<evidence type="ECO:0000259" key="1">
    <source>
        <dbReference type="Pfam" id="PF00144"/>
    </source>
</evidence>
<dbReference type="Gene3D" id="3.40.710.10">
    <property type="entry name" value="DD-peptidase/beta-lactamase superfamily"/>
    <property type="match status" value="1"/>
</dbReference>
<dbReference type="RefSeq" id="WP_404544128.1">
    <property type="nucleotide sequence ID" value="NZ_JADIKJ010000001.1"/>
</dbReference>
<dbReference type="InterPro" id="IPR001466">
    <property type="entry name" value="Beta-lactam-related"/>
</dbReference>
<accession>A0ABW8JD09</accession>
<dbReference type="PANTHER" id="PTHR43283">
    <property type="entry name" value="BETA-LACTAMASE-RELATED"/>
    <property type="match status" value="1"/>
</dbReference>
<dbReference type="GO" id="GO:0016787">
    <property type="term" value="F:hydrolase activity"/>
    <property type="evidence" value="ECO:0007669"/>
    <property type="project" value="UniProtKB-KW"/>
</dbReference>